<dbReference type="InterPro" id="IPR038986">
    <property type="entry name" value="Clr2"/>
</dbReference>
<feature type="region of interest" description="Disordered" evidence="2">
    <location>
        <begin position="725"/>
        <end position="778"/>
    </location>
</feature>
<dbReference type="Pfam" id="PF10383">
    <property type="entry name" value="Clr2"/>
    <property type="match status" value="1"/>
</dbReference>
<dbReference type="GO" id="GO:0030466">
    <property type="term" value="P:silent mating-type cassette heterochromatin formation"/>
    <property type="evidence" value="ECO:0007669"/>
    <property type="project" value="TreeGrafter"/>
</dbReference>
<comment type="caution">
    <text evidence="5">The sequence shown here is derived from an EMBL/GenBank/DDBJ whole genome shotgun (WGS) entry which is preliminary data.</text>
</comment>
<feature type="compositionally biased region" description="Acidic residues" evidence="2">
    <location>
        <begin position="766"/>
        <end position="775"/>
    </location>
</feature>
<reference evidence="5" key="1">
    <citation type="journal article" date="2020" name="Stud. Mycol.">
        <title>101 Dothideomycetes genomes: a test case for predicting lifestyles and emergence of pathogens.</title>
        <authorList>
            <person name="Haridas S."/>
            <person name="Albert R."/>
            <person name="Binder M."/>
            <person name="Bloem J."/>
            <person name="Labutti K."/>
            <person name="Salamov A."/>
            <person name="Andreopoulos B."/>
            <person name="Baker S."/>
            <person name="Barry K."/>
            <person name="Bills G."/>
            <person name="Bluhm B."/>
            <person name="Cannon C."/>
            <person name="Castanera R."/>
            <person name="Culley D."/>
            <person name="Daum C."/>
            <person name="Ezra D."/>
            <person name="Gonzalez J."/>
            <person name="Henrissat B."/>
            <person name="Kuo A."/>
            <person name="Liang C."/>
            <person name="Lipzen A."/>
            <person name="Lutzoni F."/>
            <person name="Magnuson J."/>
            <person name="Mondo S."/>
            <person name="Nolan M."/>
            <person name="Ohm R."/>
            <person name="Pangilinan J."/>
            <person name="Park H.-J."/>
            <person name="Ramirez L."/>
            <person name="Alfaro M."/>
            <person name="Sun H."/>
            <person name="Tritt A."/>
            <person name="Yoshinaga Y."/>
            <person name="Zwiers L.-H."/>
            <person name="Turgeon B."/>
            <person name="Goodwin S."/>
            <person name="Spatafora J."/>
            <person name="Crous P."/>
            <person name="Grigoriev I."/>
        </authorList>
    </citation>
    <scope>NUCLEOTIDE SEQUENCE</scope>
    <source>
        <strain evidence="5">CBS 116435</strain>
    </source>
</reference>
<evidence type="ECO:0000313" key="5">
    <source>
        <dbReference type="EMBL" id="KAF2719596.1"/>
    </source>
</evidence>
<dbReference type="AlphaFoldDB" id="A0A9P4UNN7"/>
<dbReference type="Pfam" id="PF16761">
    <property type="entry name" value="Clr2_transil"/>
    <property type="match status" value="1"/>
</dbReference>
<dbReference type="GO" id="GO:0033553">
    <property type="term" value="C:rDNA heterochromatin"/>
    <property type="evidence" value="ECO:0007669"/>
    <property type="project" value="TreeGrafter"/>
</dbReference>
<dbReference type="GO" id="GO:0031934">
    <property type="term" value="C:mating-type region heterochromatin"/>
    <property type="evidence" value="ECO:0007669"/>
    <property type="project" value="TreeGrafter"/>
</dbReference>
<dbReference type="InterPro" id="IPR031915">
    <property type="entry name" value="Clr2_N"/>
</dbReference>
<sequence length="797" mass="89605">MPPNLQVVEIGNGSDGNPAKWPTADKGYRRNDAHWCERMGDRWMKETGAAQPGMMYRLERLPEGFAGFEKFRSNDSKHVDRYVYGHPNGIFRSTNEFWPHLKNLLDVGSSSGCECLLCTGTGRSKRGKTKVLDSDNTRGGITSRHFSRKLSSKLSDVLSTEAIPSRALSYQPPRILEPPNHELNYGIFGLPQGRLPGPPKQQKHAQVDEEGTPDVYRRLIDELKALAPERIDRKVSEHMSPDWRASNSLLTDLLTSWRGLSSYLPRCGEIVLFHRQADGELEWDRAARRFYFARSAGSEMQPQWEAGVVTQMPMDDLTNDDLVASTRKEKGLNYTGFRIEPLPAPSVGDKHESRRHKYVPLHAIRPFALWRECVDLNQCDSTIQHAVTLASSFCLLQPYRFTGYWPTATLFVRAAFIGHELCQVGDFVRLLPRSGSQVTDVMQITSIRCVFVRLDSANQDDRDGDAHPYNTCIHVAGRALTLDPSRSYGGIAKTPVQPQGLPQGLEGYGSWFPVTDPQNQNLRIEVPFTRVLGRCPEFTALDLWFRKRVSANRLLGFQPVNVPQQQQQSMESSAELSVGLESIVAARAHSAKSDNRINCLTGQSWFWADTRIEQLDLQEVNDHYVGSKDKSRGWRQLELWKRALRAMEGKKEAIEALAKDRGEAKERAEAFRTKGGMLAGPQMMSLDDESSDEDMEEGQQYEDQHDFGIQWQHRREQDVVSEMTSSAAVSAGAVESTAETNTGSVRRMDAEDKPSAQQGVITIDLTSDDETNADDEPARQQVMNRFLKGASEETTAL</sequence>
<keyword evidence="1" id="KW-0175">Coiled coil</keyword>
<evidence type="ECO:0000256" key="1">
    <source>
        <dbReference type="SAM" id="Coils"/>
    </source>
</evidence>
<dbReference type="PANTHER" id="PTHR38046:SF1">
    <property type="entry name" value="CRYPTIC LOCI REGULATOR 2"/>
    <property type="match status" value="1"/>
</dbReference>
<accession>A0A9P4UNN7</accession>
<dbReference type="PANTHER" id="PTHR38046">
    <property type="entry name" value="CRYPTIC LOCI REGULATOR 2"/>
    <property type="match status" value="1"/>
</dbReference>
<name>A0A9P4UNN7_9PEZI</name>
<evidence type="ECO:0008006" key="7">
    <source>
        <dbReference type="Google" id="ProtNLM"/>
    </source>
</evidence>
<evidence type="ECO:0000259" key="4">
    <source>
        <dbReference type="Pfam" id="PF16761"/>
    </source>
</evidence>
<organism evidence="5 6">
    <name type="scientific">Polychaeton citri CBS 116435</name>
    <dbReference type="NCBI Taxonomy" id="1314669"/>
    <lineage>
        <taxon>Eukaryota</taxon>
        <taxon>Fungi</taxon>
        <taxon>Dikarya</taxon>
        <taxon>Ascomycota</taxon>
        <taxon>Pezizomycotina</taxon>
        <taxon>Dothideomycetes</taxon>
        <taxon>Dothideomycetidae</taxon>
        <taxon>Capnodiales</taxon>
        <taxon>Capnodiaceae</taxon>
        <taxon>Polychaeton</taxon>
    </lineage>
</organism>
<gene>
    <name evidence="5" type="ORF">K431DRAFT_286557</name>
</gene>
<protein>
    <recommendedName>
        <fullName evidence="7">Cryptic loci regulator 2 N-terminal domain-containing protein</fullName>
    </recommendedName>
</protein>
<keyword evidence="6" id="KW-1185">Reference proteome</keyword>
<evidence type="ECO:0000259" key="3">
    <source>
        <dbReference type="Pfam" id="PF10383"/>
    </source>
</evidence>
<dbReference type="InterPro" id="IPR018839">
    <property type="entry name" value="Tscrpt-silencing_Clr2_C"/>
</dbReference>
<dbReference type="GO" id="GO:0070824">
    <property type="term" value="C:SHREC complex"/>
    <property type="evidence" value="ECO:0007669"/>
    <property type="project" value="InterPro"/>
</dbReference>
<proteinExistence type="predicted"/>
<feature type="coiled-coil region" evidence="1">
    <location>
        <begin position="637"/>
        <end position="674"/>
    </location>
</feature>
<dbReference type="EMBL" id="MU003809">
    <property type="protein sequence ID" value="KAF2719596.1"/>
    <property type="molecule type" value="Genomic_DNA"/>
</dbReference>
<feature type="domain" description="Cryptic loci regulator 2 N-terminal" evidence="4">
    <location>
        <begin position="56"/>
        <end position="118"/>
    </location>
</feature>
<dbReference type="OrthoDB" id="438224at2759"/>
<evidence type="ECO:0000256" key="2">
    <source>
        <dbReference type="SAM" id="MobiDB-lite"/>
    </source>
</evidence>
<feature type="compositionally biased region" description="Low complexity" evidence="2">
    <location>
        <begin position="725"/>
        <end position="739"/>
    </location>
</feature>
<dbReference type="Proteomes" id="UP000799441">
    <property type="component" value="Unassembled WGS sequence"/>
</dbReference>
<feature type="domain" description="Cryptic loci regulator 2 C-terminal" evidence="3">
    <location>
        <begin position="412"/>
        <end position="535"/>
    </location>
</feature>
<evidence type="ECO:0000313" key="6">
    <source>
        <dbReference type="Proteomes" id="UP000799441"/>
    </source>
</evidence>